<evidence type="ECO:0000313" key="3">
    <source>
        <dbReference type="EMBL" id="KIM20045.1"/>
    </source>
</evidence>
<feature type="region of interest" description="Disordered" evidence="1">
    <location>
        <begin position="421"/>
        <end position="503"/>
    </location>
</feature>
<evidence type="ECO:0008006" key="5">
    <source>
        <dbReference type="Google" id="ProtNLM"/>
    </source>
</evidence>
<feature type="compositionally biased region" description="Basic and acidic residues" evidence="1">
    <location>
        <begin position="451"/>
        <end position="468"/>
    </location>
</feature>
<proteinExistence type="predicted"/>
<feature type="transmembrane region" description="Helical" evidence="2">
    <location>
        <begin position="174"/>
        <end position="199"/>
    </location>
</feature>
<accession>A0A0C3A5V3</accession>
<organism evidence="3 4">
    <name type="scientific">Serendipita vermifera MAFF 305830</name>
    <dbReference type="NCBI Taxonomy" id="933852"/>
    <lineage>
        <taxon>Eukaryota</taxon>
        <taxon>Fungi</taxon>
        <taxon>Dikarya</taxon>
        <taxon>Basidiomycota</taxon>
        <taxon>Agaricomycotina</taxon>
        <taxon>Agaricomycetes</taxon>
        <taxon>Sebacinales</taxon>
        <taxon>Serendipitaceae</taxon>
        <taxon>Serendipita</taxon>
    </lineage>
</organism>
<dbReference type="HOGENOM" id="CLU_542019_0_0_1"/>
<feature type="compositionally biased region" description="Polar residues" evidence="1">
    <location>
        <begin position="421"/>
        <end position="444"/>
    </location>
</feature>
<dbReference type="Proteomes" id="UP000054097">
    <property type="component" value="Unassembled WGS sequence"/>
</dbReference>
<dbReference type="AlphaFoldDB" id="A0A0C3A5V3"/>
<reference evidence="3 4" key="1">
    <citation type="submission" date="2014-04" db="EMBL/GenBank/DDBJ databases">
        <authorList>
            <consortium name="DOE Joint Genome Institute"/>
            <person name="Kuo A."/>
            <person name="Zuccaro A."/>
            <person name="Kohler A."/>
            <person name="Nagy L.G."/>
            <person name="Floudas D."/>
            <person name="Copeland A."/>
            <person name="Barry K.W."/>
            <person name="Cichocki N."/>
            <person name="Veneault-Fourrey C."/>
            <person name="LaButti K."/>
            <person name="Lindquist E.A."/>
            <person name="Lipzen A."/>
            <person name="Lundell T."/>
            <person name="Morin E."/>
            <person name="Murat C."/>
            <person name="Sun H."/>
            <person name="Tunlid A."/>
            <person name="Henrissat B."/>
            <person name="Grigoriev I.V."/>
            <person name="Hibbett D.S."/>
            <person name="Martin F."/>
            <person name="Nordberg H.P."/>
            <person name="Cantor M.N."/>
            <person name="Hua S.X."/>
        </authorList>
    </citation>
    <scope>NUCLEOTIDE SEQUENCE [LARGE SCALE GENOMIC DNA]</scope>
    <source>
        <strain evidence="3 4">MAFF 305830</strain>
    </source>
</reference>
<evidence type="ECO:0000256" key="2">
    <source>
        <dbReference type="SAM" id="Phobius"/>
    </source>
</evidence>
<keyword evidence="2" id="KW-0472">Membrane</keyword>
<dbReference type="EMBL" id="KN824485">
    <property type="protein sequence ID" value="KIM20045.1"/>
    <property type="molecule type" value="Genomic_DNA"/>
</dbReference>
<reference evidence="4" key="2">
    <citation type="submission" date="2015-01" db="EMBL/GenBank/DDBJ databases">
        <title>Evolutionary Origins and Diversification of the Mycorrhizal Mutualists.</title>
        <authorList>
            <consortium name="DOE Joint Genome Institute"/>
            <consortium name="Mycorrhizal Genomics Consortium"/>
            <person name="Kohler A."/>
            <person name="Kuo A."/>
            <person name="Nagy L.G."/>
            <person name="Floudas D."/>
            <person name="Copeland A."/>
            <person name="Barry K.W."/>
            <person name="Cichocki N."/>
            <person name="Veneault-Fourrey C."/>
            <person name="LaButti K."/>
            <person name="Lindquist E.A."/>
            <person name="Lipzen A."/>
            <person name="Lundell T."/>
            <person name="Morin E."/>
            <person name="Murat C."/>
            <person name="Riley R."/>
            <person name="Ohm R."/>
            <person name="Sun H."/>
            <person name="Tunlid A."/>
            <person name="Henrissat B."/>
            <person name="Grigoriev I.V."/>
            <person name="Hibbett D.S."/>
            <person name="Martin F."/>
        </authorList>
    </citation>
    <scope>NUCLEOTIDE SEQUENCE [LARGE SCALE GENOMIC DNA]</scope>
    <source>
        <strain evidence="4">MAFF 305830</strain>
    </source>
</reference>
<dbReference type="OrthoDB" id="3234968at2759"/>
<keyword evidence="2" id="KW-1133">Transmembrane helix</keyword>
<name>A0A0C3A5V3_SERVB</name>
<gene>
    <name evidence="3" type="ORF">M408DRAFT_30707</name>
</gene>
<feature type="region of interest" description="Disordered" evidence="1">
    <location>
        <begin position="148"/>
        <end position="167"/>
    </location>
</feature>
<protein>
    <recommendedName>
        <fullName evidence="5">Transmembrane protein</fullName>
    </recommendedName>
</protein>
<evidence type="ECO:0000313" key="4">
    <source>
        <dbReference type="Proteomes" id="UP000054097"/>
    </source>
</evidence>
<keyword evidence="4" id="KW-1185">Reference proteome</keyword>
<keyword evidence="2" id="KW-0812">Transmembrane</keyword>
<evidence type="ECO:0000256" key="1">
    <source>
        <dbReference type="SAM" id="MobiDB-lite"/>
    </source>
</evidence>
<dbReference type="Gene3D" id="2.60.120.260">
    <property type="entry name" value="Galactose-binding domain-like"/>
    <property type="match status" value="1"/>
</dbReference>
<sequence>MSFGLFCVVSAVPQNTTVDDQDYSRITYTNSEDWSHDPLQGYESFFVNGSRSFTYVRGASASFTFNGTGIYLQGPFSNDQALRRVTLDGQDMGTYSAYADNRLPVQGTSAIFWGKSGLANTSHTVIVSHADSGSNILVLDAWIFESGTQPASPSPTPSTEQGIDPSPPSTKINIGAIIGVTVALLLTSVICILGLCFFGRSWKRKQLHKADASREKNFSSRPFRLSVPVYPASPNAKEAPADWQSSMASTSQYTPSEPMSGIAVPASAHLHTSRTTSPSIPSYPFYPGGRAASDSYTDDAPISLNNVSVLTPTPGTLSSGSHYPEPPEYPGAPTRFFEQQPDLPPNTEMTDPPIVNAPSSPSALRRLSTSLAGIIPTRALSPTNNNTRARPVSVIYERASEHNYVDSERVISSPRSSYFPTMTYSPTSQPIPLSPTSARQSQNLDGADVSFKPEDAKSGENDVLDRNKQRNRSTSAAGRADPFADDYAFSSYTRQTRQEVLGP</sequence>